<dbReference type="AlphaFoldDB" id="H1Q3A2"/>
<proteinExistence type="predicted"/>
<protein>
    <recommendedName>
        <fullName evidence="2">Protein-glutamine gamma-glutamyltransferase-like C-terminal domain-containing protein</fullName>
    </recommendedName>
</protein>
<keyword evidence="1" id="KW-0812">Transmembrane</keyword>
<dbReference type="PATRIC" id="fig|883158.3.peg.1384"/>
<dbReference type="STRING" id="883158.HMPREF9140_01390"/>
<dbReference type="Pfam" id="PF13559">
    <property type="entry name" value="DUF4129"/>
    <property type="match status" value="1"/>
</dbReference>
<keyword evidence="1" id="KW-1133">Transmembrane helix</keyword>
<comment type="caution">
    <text evidence="3">The sequence shown here is derived from an EMBL/GenBank/DDBJ whole genome shotgun (WGS) entry which is preliminary data.</text>
</comment>
<keyword evidence="4" id="KW-1185">Reference proteome</keyword>
<evidence type="ECO:0000259" key="2">
    <source>
        <dbReference type="Pfam" id="PF13559"/>
    </source>
</evidence>
<keyword evidence="1" id="KW-0472">Membrane</keyword>
<evidence type="ECO:0000313" key="3">
    <source>
        <dbReference type="EMBL" id="EHO69516.1"/>
    </source>
</evidence>
<evidence type="ECO:0000313" key="4">
    <source>
        <dbReference type="Proteomes" id="UP000016023"/>
    </source>
</evidence>
<feature type="domain" description="Protein-glutamine gamma-glutamyltransferase-like C-terminal" evidence="2">
    <location>
        <begin position="132"/>
        <end position="190"/>
    </location>
</feature>
<reference evidence="3 4" key="1">
    <citation type="submission" date="2011-12" db="EMBL/GenBank/DDBJ databases">
        <title>The Genome Sequence of Prevotella micans F0438.</title>
        <authorList>
            <consortium name="The Broad Institute Genome Sequencing Platform"/>
            <person name="Earl A."/>
            <person name="Ward D."/>
            <person name="Feldgarden M."/>
            <person name="Gevers D."/>
            <person name="Izard J."/>
            <person name="Baranova O.V."/>
            <person name="Blanton J.M."/>
            <person name="Wade W.G."/>
            <person name="Dewhirst F.E."/>
            <person name="Young S.K."/>
            <person name="Zeng Q."/>
            <person name="Gargeya S."/>
            <person name="Fitzgerald M."/>
            <person name="Haas B."/>
            <person name="Abouelleil A."/>
            <person name="Alvarado L."/>
            <person name="Arachchi H.M."/>
            <person name="Berlin A."/>
            <person name="Chapman S.B."/>
            <person name="Gearin G."/>
            <person name="Goldberg J."/>
            <person name="Griggs A."/>
            <person name="Gujja S."/>
            <person name="Hansen M."/>
            <person name="Heiman D."/>
            <person name="Howarth C."/>
            <person name="Larimer J."/>
            <person name="Lui A."/>
            <person name="MacDonald P.J.P."/>
            <person name="McCowen C."/>
            <person name="Montmayeur A."/>
            <person name="Murphy C."/>
            <person name="Neiman D."/>
            <person name="Pearson M."/>
            <person name="Priest M."/>
            <person name="Roberts A."/>
            <person name="Saif S."/>
            <person name="Shea T."/>
            <person name="Sisk P."/>
            <person name="Stolte C."/>
            <person name="Sykes S."/>
            <person name="Wortman J."/>
            <person name="Nusbaum C."/>
            <person name="Birren B."/>
        </authorList>
    </citation>
    <scope>NUCLEOTIDE SEQUENCE [LARGE SCALE GENOMIC DNA]</scope>
    <source>
        <strain evidence="3 4">F0438</strain>
    </source>
</reference>
<dbReference type="EMBL" id="AGWK01000037">
    <property type="protein sequence ID" value="EHO69516.1"/>
    <property type="molecule type" value="Genomic_DNA"/>
</dbReference>
<evidence type="ECO:0000256" key="1">
    <source>
        <dbReference type="SAM" id="Phobius"/>
    </source>
</evidence>
<dbReference type="RefSeq" id="WP_006952857.1">
    <property type="nucleotide sequence ID" value="NZ_JH594522.1"/>
</dbReference>
<dbReference type="InterPro" id="IPR025403">
    <property type="entry name" value="TgpA-like_C"/>
</dbReference>
<feature type="transmembrane region" description="Helical" evidence="1">
    <location>
        <begin position="64"/>
        <end position="83"/>
    </location>
</feature>
<sequence>MLPQLTDTVVCNPELLNRFQSDENFNYARELEMPEVNIWEWLQQQVGELLRDLFSIKSPGDIRIFIYIVLALVLIGGLIFLLFKYKPKLFRREGRIKTDSIEANDIYGVDFEEELRKAFERADFSRAVCVVYLQTLRRLADANLISWKIYKTPTQYTREYLHPEFVRFTTLFMRVRYGNYMAVETDVQNMQTMQTAIEEGGVQ</sequence>
<dbReference type="HOGENOM" id="CLU_1341065_0_0_10"/>
<dbReference type="eggNOG" id="ENOG50332DS">
    <property type="taxonomic scope" value="Bacteria"/>
</dbReference>
<gene>
    <name evidence="3" type="ORF">HMPREF9140_01390</name>
</gene>
<name>H1Q3A2_9BACT</name>
<organism evidence="3 4">
    <name type="scientific">Prevotella micans F0438</name>
    <dbReference type="NCBI Taxonomy" id="883158"/>
    <lineage>
        <taxon>Bacteria</taxon>
        <taxon>Pseudomonadati</taxon>
        <taxon>Bacteroidota</taxon>
        <taxon>Bacteroidia</taxon>
        <taxon>Bacteroidales</taxon>
        <taxon>Prevotellaceae</taxon>
        <taxon>Prevotella</taxon>
    </lineage>
</organism>
<dbReference type="Proteomes" id="UP000016023">
    <property type="component" value="Unassembled WGS sequence"/>
</dbReference>
<accession>H1Q3A2</accession>